<dbReference type="PANTHER" id="PTHR42646">
    <property type="entry name" value="FLAP ENDONUCLEASE XNI"/>
    <property type="match status" value="1"/>
</dbReference>
<name>A0A1F6A5Y3_9BACT</name>
<dbReference type="InterPro" id="IPR038969">
    <property type="entry name" value="FEN"/>
</dbReference>
<keyword evidence="3" id="KW-0269">Exonuclease</keyword>
<dbReference type="AlphaFoldDB" id="A0A1F6A5Y3"/>
<evidence type="ECO:0000313" key="6">
    <source>
        <dbReference type="EMBL" id="OGG19894.1"/>
    </source>
</evidence>
<proteinExistence type="predicted"/>
<evidence type="ECO:0000259" key="5">
    <source>
        <dbReference type="SMART" id="SM00475"/>
    </source>
</evidence>
<evidence type="ECO:0000256" key="4">
    <source>
        <dbReference type="ARBA" id="ARBA00023125"/>
    </source>
</evidence>
<keyword evidence="2" id="KW-0378">Hydrolase</keyword>
<accession>A0A1F6A5Y3</accession>
<gene>
    <name evidence="6" type="ORF">A3D03_03875</name>
</gene>
<dbReference type="PANTHER" id="PTHR42646:SF2">
    <property type="entry name" value="5'-3' EXONUCLEASE FAMILY PROTEIN"/>
    <property type="match status" value="1"/>
</dbReference>
<dbReference type="SUPFAM" id="SSF88723">
    <property type="entry name" value="PIN domain-like"/>
    <property type="match status" value="1"/>
</dbReference>
<dbReference type="Pfam" id="PF01367">
    <property type="entry name" value="5_3_exonuc"/>
    <property type="match status" value="1"/>
</dbReference>
<protein>
    <recommendedName>
        <fullName evidence="5">5'-3' exonuclease domain-containing protein</fullName>
    </recommendedName>
</protein>
<dbReference type="CDD" id="cd09898">
    <property type="entry name" value="H3TH_53EXO"/>
    <property type="match status" value="1"/>
</dbReference>
<dbReference type="SMART" id="SM00279">
    <property type="entry name" value="HhH2"/>
    <property type="match status" value="1"/>
</dbReference>
<evidence type="ECO:0000256" key="2">
    <source>
        <dbReference type="ARBA" id="ARBA00022801"/>
    </source>
</evidence>
<dbReference type="InterPro" id="IPR008918">
    <property type="entry name" value="HhH2"/>
</dbReference>
<reference evidence="6 7" key="1">
    <citation type="journal article" date="2016" name="Nat. Commun.">
        <title>Thousands of microbial genomes shed light on interconnected biogeochemical processes in an aquifer system.</title>
        <authorList>
            <person name="Anantharaman K."/>
            <person name="Brown C.T."/>
            <person name="Hug L.A."/>
            <person name="Sharon I."/>
            <person name="Castelle C.J."/>
            <person name="Probst A.J."/>
            <person name="Thomas B.C."/>
            <person name="Singh A."/>
            <person name="Wilkins M.J."/>
            <person name="Karaoz U."/>
            <person name="Brodie E.L."/>
            <person name="Williams K.H."/>
            <person name="Hubbard S.S."/>
            <person name="Banfield J.F."/>
        </authorList>
    </citation>
    <scope>NUCLEOTIDE SEQUENCE [LARGE SCALE GENOMIC DNA]</scope>
</reference>
<dbReference type="InterPro" id="IPR036279">
    <property type="entry name" value="5-3_exonuclease_C_sf"/>
</dbReference>
<dbReference type="CDD" id="cd09859">
    <property type="entry name" value="PIN_53EXO"/>
    <property type="match status" value="1"/>
</dbReference>
<dbReference type="FunFam" id="1.10.150.20:FF:000003">
    <property type="entry name" value="DNA polymerase I"/>
    <property type="match status" value="1"/>
</dbReference>
<dbReference type="SMART" id="SM00475">
    <property type="entry name" value="53EXOc"/>
    <property type="match status" value="1"/>
</dbReference>
<dbReference type="GO" id="GO:0008409">
    <property type="term" value="F:5'-3' exonuclease activity"/>
    <property type="evidence" value="ECO:0007669"/>
    <property type="project" value="InterPro"/>
</dbReference>
<dbReference type="EMBL" id="MFJN01000067">
    <property type="protein sequence ID" value="OGG19894.1"/>
    <property type="molecule type" value="Genomic_DNA"/>
</dbReference>
<dbReference type="GO" id="GO:0003677">
    <property type="term" value="F:DNA binding"/>
    <property type="evidence" value="ECO:0007669"/>
    <property type="project" value="UniProtKB-KW"/>
</dbReference>
<evidence type="ECO:0000256" key="3">
    <source>
        <dbReference type="ARBA" id="ARBA00022839"/>
    </source>
</evidence>
<organism evidence="6 7">
    <name type="scientific">Candidatus Gottesmanbacteria bacterium RIFCSPHIGHO2_02_FULL_40_13</name>
    <dbReference type="NCBI Taxonomy" id="1798384"/>
    <lineage>
        <taxon>Bacteria</taxon>
        <taxon>Candidatus Gottesmaniibacteriota</taxon>
    </lineage>
</organism>
<dbReference type="SUPFAM" id="SSF47807">
    <property type="entry name" value="5' to 3' exonuclease, C-terminal subdomain"/>
    <property type="match status" value="1"/>
</dbReference>
<dbReference type="GO" id="GO:0017108">
    <property type="term" value="F:5'-flap endonuclease activity"/>
    <property type="evidence" value="ECO:0007669"/>
    <property type="project" value="InterPro"/>
</dbReference>
<dbReference type="GO" id="GO:0033567">
    <property type="term" value="P:DNA replication, Okazaki fragment processing"/>
    <property type="evidence" value="ECO:0007669"/>
    <property type="project" value="InterPro"/>
</dbReference>
<dbReference type="Pfam" id="PF02739">
    <property type="entry name" value="5_3_exonuc_N"/>
    <property type="match status" value="1"/>
</dbReference>
<dbReference type="InterPro" id="IPR029060">
    <property type="entry name" value="PIN-like_dom_sf"/>
</dbReference>
<keyword evidence="1" id="KW-0540">Nuclease</keyword>
<dbReference type="Gene3D" id="1.10.150.20">
    <property type="entry name" value="5' to 3' exonuclease, C-terminal subdomain"/>
    <property type="match status" value="1"/>
</dbReference>
<sequence>MNRLVIIDGHAILYRAYHALPTSLTTSKGQMVNAVYGFTSMLLRVVAELKPTHLIVAFDTPEPTFRNKLYEDYQIQRPKADDDFISQIGMVKKLVTEMGIVRYEKPGFEADDVIGTLAFQASSHTNKEQQFEVIIVSGDRDMLQLVNDRVKIYMPVKGLSESKLYGTIEVEEKYSITPAQIVDYKALVGDPSDNYPGVAGIGPKTASSLISRYKSFEKLYAHLDEIESVKVKTALKANEKLAKVSRKLARILTDVPLKINWEQCILRNFDREDVHLLFDELGFRSLIARLASKNKEQRTKKSKLAPDKNDIQIKLF</sequence>
<dbReference type="Proteomes" id="UP000177092">
    <property type="component" value="Unassembled WGS sequence"/>
</dbReference>
<evidence type="ECO:0000256" key="1">
    <source>
        <dbReference type="ARBA" id="ARBA00022722"/>
    </source>
</evidence>
<dbReference type="Gene3D" id="3.40.50.1010">
    <property type="entry name" value="5'-nuclease"/>
    <property type="match status" value="1"/>
</dbReference>
<feature type="domain" description="5'-3' exonuclease" evidence="5">
    <location>
        <begin position="2"/>
        <end position="267"/>
    </location>
</feature>
<dbReference type="FunFam" id="3.40.50.1010:FF:000001">
    <property type="entry name" value="DNA polymerase I"/>
    <property type="match status" value="1"/>
</dbReference>
<dbReference type="InterPro" id="IPR020046">
    <property type="entry name" value="5-3_exonucl_a-hlix_arch_N"/>
</dbReference>
<comment type="caution">
    <text evidence="6">The sequence shown here is derived from an EMBL/GenBank/DDBJ whole genome shotgun (WGS) entry which is preliminary data.</text>
</comment>
<dbReference type="InterPro" id="IPR002421">
    <property type="entry name" value="5-3_exonuclease"/>
</dbReference>
<dbReference type="STRING" id="1798384.A3D03_03875"/>
<dbReference type="InterPro" id="IPR020045">
    <property type="entry name" value="DNA_polI_H3TH"/>
</dbReference>
<evidence type="ECO:0000313" key="7">
    <source>
        <dbReference type="Proteomes" id="UP000177092"/>
    </source>
</evidence>
<keyword evidence="4" id="KW-0238">DNA-binding</keyword>